<evidence type="ECO:0000313" key="1">
    <source>
        <dbReference type="EMBL" id="KOS16300.1"/>
    </source>
</evidence>
<dbReference type="GeneID" id="28729532"/>
<dbReference type="Proteomes" id="UP000037751">
    <property type="component" value="Unassembled WGS sequence"/>
</dbReference>
<evidence type="ECO:0000313" key="2">
    <source>
        <dbReference type="Proteomes" id="UP000037751"/>
    </source>
</evidence>
<reference evidence="1 2" key="1">
    <citation type="submission" date="2015-07" db="EMBL/GenBank/DDBJ databases">
        <title>Draft Genome Sequence of Malassezia furfur CBS1878 and Malassezia pachydermatis CBS1879.</title>
        <authorList>
            <person name="Triana S."/>
            <person name="Ohm R."/>
            <person name="Gonzalez A."/>
            <person name="DeCock H."/>
            <person name="Restrepo S."/>
            <person name="Celis A."/>
        </authorList>
    </citation>
    <scope>NUCLEOTIDE SEQUENCE [LARGE SCALE GENOMIC DNA]</scope>
    <source>
        <strain evidence="1 2">CBS 1879</strain>
    </source>
</reference>
<dbReference type="RefSeq" id="XP_017993932.1">
    <property type="nucleotide sequence ID" value="XM_018137656.1"/>
</dbReference>
<proteinExistence type="predicted"/>
<dbReference type="VEuPathDB" id="FungiDB:Malapachy_3178"/>
<protein>
    <recommendedName>
        <fullName evidence="3">Redoxin domain-containing protein</fullName>
    </recommendedName>
</protein>
<organism evidence="1 2">
    <name type="scientific">Malassezia pachydermatis</name>
    <dbReference type="NCBI Taxonomy" id="77020"/>
    <lineage>
        <taxon>Eukaryota</taxon>
        <taxon>Fungi</taxon>
        <taxon>Dikarya</taxon>
        <taxon>Basidiomycota</taxon>
        <taxon>Ustilaginomycotina</taxon>
        <taxon>Malasseziomycetes</taxon>
        <taxon>Malasseziales</taxon>
        <taxon>Malasseziaceae</taxon>
        <taxon>Malassezia</taxon>
    </lineage>
</organism>
<dbReference type="OrthoDB" id="338622at2759"/>
<dbReference type="Gene3D" id="3.40.30.10">
    <property type="entry name" value="Glutaredoxin"/>
    <property type="match status" value="1"/>
</dbReference>
<dbReference type="EMBL" id="LGAV01000001">
    <property type="protein sequence ID" value="KOS16300.1"/>
    <property type="molecule type" value="Genomic_DNA"/>
</dbReference>
<comment type="caution">
    <text evidence="1">The sequence shown here is derived from an EMBL/GenBank/DDBJ whole genome shotgun (WGS) entry which is preliminary data.</text>
</comment>
<dbReference type="AlphaFoldDB" id="A0A0M8MYJ6"/>
<keyword evidence="2" id="KW-1185">Reference proteome</keyword>
<gene>
    <name evidence="1" type="ORF">Malapachy_3178</name>
</gene>
<accession>A0A0M8MYJ6</accession>
<evidence type="ECO:0008006" key="3">
    <source>
        <dbReference type="Google" id="ProtNLM"/>
    </source>
</evidence>
<sequence length="185" mass="20782">MSEHAVEKDAAVFHLPGHPLPALISLESTDGKPVDLFMLSLTRPVLLSTFGLPTSMQPTGRQVDLEAAGDHEGAIQLLSIKDHLPQLRERMPDLVVYGLSTHNTTCLSQVRDRLQLPFECLSDARCELMDKLELPYMHDDEHRLLRRCTMLLKEGQVTRLDFPISQPSEAGPRAIELLRRDTGRP</sequence>
<dbReference type="STRING" id="77020.A0A0M8MYJ6"/>
<name>A0A0M8MYJ6_9BASI</name>